<accession>A0A9N7MX53</accession>
<evidence type="ECO:0000256" key="3">
    <source>
        <dbReference type="ARBA" id="ARBA00022679"/>
    </source>
</evidence>
<dbReference type="Pfam" id="PF10250">
    <property type="entry name" value="O-FucT"/>
    <property type="match status" value="1"/>
</dbReference>
<keyword evidence="4" id="KW-0294">Fucose metabolism</keyword>
<sequence length="410" mass="46357">MAFDLRQVMAAFLTFSMFVMLGNMIKRDHIDPLIEWESLPVKYSNLKPTSKPKVLKLSEINNGPWLEHDEPVQTCWRNPILKSKQQSGGYVFVSLTHGPEYHASQVANAVLIARKLGATLALPDITKYKSGEKRSFSEVYNLDKFLASLSGVVPVEKALPVKLLYSRLPIVQVPEQVSEEFISSKIMPVYLSKRNLKIFTYFTSSAKVNGSVNQQSNAYQCLAMFESLKLQPWLQKLADSMVGTLRSLSMTMGGRFLVVDFRVEMLGQLACMDSCLSAQEIGMFLEKIGFHPNTTIYLTQTGWHNSLDALRSIFPNTFIKDAIMPADEKGKFMDMKSRELERYIDYYMCMQGDVFVPALPDRFYTSVVGERIRLGKTRILVPAKNTSESAADYVSPYVAKKSHFAYSCLC</sequence>
<evidence type="ECO:0000313" key="8">
    <source>
        <dbReference type="Proteomes" id="UP001153555"/>
    </source>
</evidence>
<comment type="similarity">
    <text evidence="1">Belongs to the glycosyltransferase GT106 family.</text>
</comment>
<dbReference type="GO" id="GO:0006004">
    <property type="term" value="P:fucose metabolic process"/>
    <property type="evidence" value="ECO:0007669"/>
    <property type="project" value="UniProtKB-KW"/>
</dbReference>
<dbReference type="GO" id="GO:0016757">
    <property type="term" value="F:glycosyltransferase activity"/>
    <property type="evidence" value="ECO:0007669"/>
    <property type="project" value="UniProtKB-KW"/>
</dbReference>
<evidence type="ECO:0000256" key="4">
    <source>
        <dbReference type="ARBA" id="ARBA00023253"/>
    </source>
</evidence>
<organism evidence="7 8">
    <name type="scientific">Striga hermonthica</name>
    <name type="common">Purple witchweed</name>
    <name type="synonym">Buchnera hermonthica</name>
    <dbReference type="NCBI Taxonomy" id="68872"/>
    <lineage>
        <taxon>Eukaryota</taxon>
        <taxon>Viridiplantae</taxon>
        <taxon>Streptophyta</taxon>
        <taxon>Embryophyta</taxon>
        <taxon>Tracheophyta</taxon>
        <taxon>Spermatophyta</taxon>
        <taxon>Magnoliopsida</taxon>
        <taxon>eudicotyledons</taxon>
        <taxon>Gunneridae</taxon>
        <taxon>Pentapetalae</taxon>
        <taxon>asterids</taxon>
        <taxon>lamiids</taxon>
        <taxon>Lamiales</taxon>
        <taxon>Orobanchaceae</taxon>
        <taxon>Buchnereae</taxon>
        <taxon>Striga</taxon>
    </lineage>
</organism>
<evidence type="ECO:0000256" key="5">
    <source>
        <dbReference type="ARBA" id="ARBA00023277"/>
    </source>
</evidence>
<evidence type="ECO:0000256" key="6">
    <source>
        <dbReference type="ARBA" id="ARBA00030350"/>
    </source>
</evidence>
<dbReference type="Proteomes" id="UP001153555">
    <property type="component" value="Unassembled WGS sequence"/>
</dbReference>
<comment type="caution">
    <text evidence="7">The sequence shown here is derived from an EMBL/GenBank/DDBJ whole genome shotgun (WGS) entry which is preliminary data.</text>
</comment>
<evidence type="ECO:0000313" key="7">
    <source>
        <dbReference type="EMBL" id="CAA0821442.1"/>
    </source>
</evidence>
<reference evidence="7" key="1">
    <citation type="submission" date="2019-12" db="EMBL/GenBank/DDBJ databases">
        <authorList>
            <person name="Scholes J."/>
        </authorList>
    </citation>
    <scope>NUCLEOTIDE SEQUENCE</scope>
</reference>
<dbReference type="EMBL" id="CACSLK010020742">
    <property type="protein sequence ID" value="CAA0821442.1"/>
    <property type="molecule type" value="Genomic_DNA"/>
</dbReference>
<dbReference type="InterPro" id="IPR019378">
    <property type="entry name" value="GDP-Fuc_O-FucTrfase"/>
</dbReference>
<protein>
    <recommendedName>
        <fullName evidence="6">O-fucosyltransferase family protein</fullName>
    </recommendedName>
</protein>
<keyword evidence="3" id="KW-0808">Transferase</keyword>
<proteinExistence type="inferred from homology"/>
<name>A0A9N7MX53_STRHE</name>
<dbReference type="PANTHER" id="PTHR31288:SF5">
    <property type="entry name" value="PROTEIN MANNAN SYNTHESIS-RELATED 1"/>
    <property type="match status" value="1"/>
</dbReference>
<gene>
    <name evidence="7" type="ORF">SHERM_19444</name>
</gene>
<dbReference type="AlphaFoldDB" id="A0A9N7MX53"/>
<keyword evidence="2" id="KW-0328">Glycosyltransferase</keyword>
<dbReference type="InterPro" id="IPR024709">
    <property type="entry name" value="FucosylTrfase_pln"/>
</dbReference>
<evidence type="ECO:0000256" key="2">
    <source>
        <dbReference type="ARBA" id="ARBA00022676"/>
    </source>
</evidence>
<keyword evidence="8" id="KW-1185">Reference proteome</keyword>
<dbReference type="OrthoDB" id="1899018at2759"/>
<evidence type="ECO:0000256" key="1">
    <source>
        <dbReference type="ARBA" id="ARBA00007737"/>
    </source>
</evidence>
<keyword evidence="5" id="KW-0119">Carbohydrate metabolism</keyword>
<dbReference type="PANTHER" id="PTHR31288">
    <property type="entry name" value="O-FUCOSYLTRANSFERASE FAMILY PROTEIN"/>
    <property type="match status" value="1"/>
</dbReference>